<keyword evidence="3" id="KW-1185">Reference proteome</keyword>
<dbReference type="EMBL" id="NRSD01000026">
    <property type="protein sequence ID" value="MBK1646492.1"/>
    <property type="molecule type" value="Genomic_DNA"/>
</dbReference>
<dbReference type="Pfam" id="PF16548">
    <property type="entry name" value="FlgT_N"/>
    <property type="match status" value="1"/>
</dbReference>
<feature type="domain" description="Flagellar assembly protein T N-terminal" evidence="1">
    <location>
        <begin position="36"/>
        <end position="122"/>
    </location>
</feature>
<evidence type="ECO:0000313" key="2">
    <source>
        <dbReference type="EMBL" id="MBK1646492.1"/>
    </source>
</evidence>
<reference evidence="2 3" key="1">
    <citation type="journal article" date="2020" name="Microorganisms">
        <title>Osmotic Adaptation and Compatible Solute Biosynthesis of Phototrophic Bacteria as Revealed from Genome Analyses.</title>
        <authorList>
            <person name="Imhoff J.F."/>
            <person name="Rahn T."/>
            <person name="Kunzel S."/>
            <person name="Keller A."/>
            <person name="Neulinger S.C."/>
        </authorList>
    </citation>
    <scope>NUCLEOTIDE SEQUENCE [LARGE SCALE GENOMIC DNA]</scope>
    <source>
        <strain evidence="2 3">DSM 21303</strain>
    </source>
</reference>
<comment type="caution">
    <text evidence="2">The sequence shown here is derived from an EMBL/GenBank/DDBJ whole genome shotgun (WGS) entry which is preliminary data.</text>
</comment>
<dbReference type="InterPro" id="IPR032370">
    <property type="entry name" value="FlgT_N"/>
</dbReference>
<evidence type="ECO:0000313" key="3">
    <source>
        <dbReference type="Proteomes" id="UP001138802"/>
    </source>
</evidence>
<dbReference type="Proteomes" id="UP001138802">
    <property type="component" value="Unassembled WGS sequence"/>
</dbReference>
<dbReference type="InterPro" id="IPR038180">
    <property type="entry name" value="FlgT_N_sf"/>
</dbReference>
<proteinExistence type="predicted"/>
<gene>
    <name evidence="2" type="ORF">CKO25_17940</name>
</gene>
<name>A0A9X0WM24_9GAMM</name>
<evidence type="ECO:0000259" key="1">
    <source>
        <dbReference type="Pfam" id="PF16548"/>
    </source>
</evidence>
<protein>
    <recommendedName>
        <fullName evidence="1">Flagellar assembly protein T N-terminal domain-containing protein</fullName>
    </recommendedName>
</protein>
<dbReference type="RefSeq" id="WP_200389311.1">
    <property type="nucleotide sequence ID" value="NZ_NRSD01000026.1"/>
</dbReference>
<sequence length="356" mass="37948">MKINASAIVLIVALSGVSPLHPLHAEPASGLSDITVITVEGEALIEGADIPAARQRALQEAFTAALTQALGAYLTADSFTRNFESIDRGVYSRTQGYIKTYNILNEDTNDGLLALQVEAQVSTEPLQDDLLALGILLDGTGNPVMQVQGTEEGLDLPVSPRMLQERLSQQGFQVQSVVTHPHDVMIQVNGKVQSTNEIGRMGMYGAIVVLDANASWQPGGRTIASAAESANGAGLSVQAALQDAYAKAADKLFPTLLERITSAWQAELNAGRLVSIAIDAADLSEVTAFKRRLGRIFGVDQVDMKSFTPGRGDLVVRFRGSAPQLAELIQMTDFRNPALRVISVDNSAIALSIGLR</sequence>
<organism evidence="2 3">
    <name type="scientific">Thiocapsa imhoffii</name>
    <dbReference type="NCBI Taxonomy" id="382777"/>
    <lineage>
        <taxon>Bacteria</taxon>
        <taxon>Pseudomonadati</taxon>
        <taxon>Pseudomonadota</taxon>
        <taxon>Gammaproteobacteria</taxon>
        <taxon>Chromatiales</taxon>
        <taxon>Chromatiaceae</taxon>
        <taxon>Thiocapsa</taxon>
    </lineage>
</organism>
<dbReference type="Gene3D" id="3.30.1660.40">
    <property type="entry name" value="FlgT, N-terminal domain"/>
    <property type="match status" value="1"/>
</dbReference>
<dbReference type="AlphaFoldDB" id="A0A9X0WM24"/>
<accession>A0A9X0WM24</accession>